<dbReference type="InterPro" id="IPR045724">
    <property type="entry name" value="DUF6078"/>
</dbReference>
<evidence type="ECO:0000313" key="1">
    <source>
        <dbReference type="EMBL" id="RGV54219.1"/>
    </source>
</evidence>
<dbReference type="AlphaFoldDB" id="A0A412Y9V9"/>
<protein>
    <submittedName>
        <fullName evidence="1">Uncharacterized protein</fullName>
    </submittedName>
</protein>
<dbReference type="Proteomes" id="UP000284366">
    <property type="component" value="Unassembled WGS sequence"/>
</dbReference>
<dbReference type="Pfam" id="PF19555">
    <property type="entry name" value="DUF6078"/>
    <property type="match status" value="1"/>
</dbReference>
<dbReference type="EMBL" id="QRZG01000013">
    <property type="protein sequence ID" value="RGV54219.1"/>
    <property type="molecule type" value="Genomic_DNA"/>
</dbReference>
<proteinExistence type="predicted"/>
<dbReference type="RefSeq" id="WP_118046609.1">
    <property type="nucleotide sequence ID" value="NZ_CATZGC010000041.1"/>
</dbReference>
<evidence type="ECO:0000313" key="2">
    <source>
        <dbReference type="Proteomes" id="UP000284366"/>
    </source>
</evidence>
<organism evidence="1 2">
    <name type="scientific">Bacteroides clarus</name>
    <dbReference type="NCBI Taxonomy" id="626929"/>
    <lineage>
        <taxon>Bacteria</taxon>
        <taxon>Pseudomonadati</taxon>
        <taxon>Bacteroidota</taxon>
        <taxon>Bacteroidia</taxon>
        <taxon>Bacteroidales</taxon>
        <taxon>Bacteroidaceae</taxon>
        <taxon>Bacteroides</taxon>
    </lineage>
</organism>
<sequence>MNKNELTFSDIPNNFLWCINRQCTKAEVCLRQLAERLSPEELISCSTINLKHLAKFKKECPYFRSNKQVRYARGFLGILENLTTRQTRFFINRVISNSSRRTYYRIRNGERALSPVEQQSIINILKECGVTFSIEFDSYFEDYYWGNTL</sequence>
<reference evidence="1 2" key="1">
    <citation type="submission" date="2018-08" db="EMBL/GenBank/DDBJ databases">
        <title>A genome reference for cultivated species of the human gut microbiota.</title>
        <authorList>
            <person name="Zou Y."/>
            <person name="Xue W."/>
            <person name="Luo G."/>
        </authorList>
    </citation>
    <scope>NUCLEOTIDE SEQUENCE [LARGE SCALE GENOMIC DNA]</scope>
    <source>
        <strain evidence="1 2">AF14-27</strain>
    </source>
</reference>
<comment type="caution">
    <text evidence="1">The sequence shown here is derived from an EMBL/GenBank/DDBJ whole genome shotgun (WGS) entry which is preliminary data.</text>
</comment>
<name>A0A412Y9V9_9BACE</name>
<accession>A0A412Y9V9</accession>
<gene>
    <name evidence="1" type="ORF">DWW09_09145</name>
</gene>